<name>A0A226D371_FOLCA</name>
<dbReference type="EMBL" id="LNIX01000036">
    <property type="protein sequence ID" value="OXA40022.1"/>
    <property type="molecule type" value="Genomic_DNA"/>
</dbReference>
<dbReference type="Proteomes" id="UP000198287">
    <property type="component" value="Unassembled WGS sequence"/>
</dbReference>
<accession>A0A226D371</accession>
<protein>
    <submittedName>
        <fullName evidence="1">Uncharacterized protein</fullName>
    </submittedName>
</protein>
<dbReference type="Gene3D" id="3.40.50.1820">
    <property type="entry name" value="alpha/beta hydrolase"/>
    <property type="match status" value="1"/>
</dbReference>
<keyword evidence="2" id="KW-1185">Reference proteome</keyword>
<gene>
    <name evidence="1" type="ORF">Fcan01_25285</name>
</gene>
<evidence type="ECO:0000313" key="1">
    <source>
        <dbReference type="EMBL" id="OXA40022.1"/>
    </source>
</evidence>
<dbReference type="AlphaFoldDB" id="A0A226D371"/>
<sequence length="206" mass="23890">MGGGIIDFIFTSLRHILHPDFVHKFVALENIRIQHYPLIPVLKSSLDLVFKVEERDQVPRKGIEFDELVQKFYEGRQRQNPVSLEGCRTLLKRGAVPIPGESDLYQYSHNLRTLIPGQEGRFTITFKIVVSHLKELSTFIKSPICFIKASSGNVFETDEESQQFFKFLEDSLGRENIERHNTEGYHHFHLDKPNPVADIVRKFLKL</sequence>
<comment type="caution">
    <text evidence="1">The sequence shown here is derived from an EMBL/GenBank/DDBJ whole genome shotgun (WGS) entry which is preliminary data.</text>
</comment>
<proteinExistence type="predicted"/>
<organism evidence="1 2">
    <name type="scientific">Folsomia candida</name>
    <name type="common">Springtail</name>
    <dbReference type="NCBI Taxonomy" id="158441"/>
    <lineage>
        <taxon>Eukaryota</taxon>
        <taxon>Metazoa</taxon>
        <taxon>Ecdysozoa</taxon>
        <taxon>Arthropoda</taxon>
        <taxon>Hexapoda</taxon>
        <taxon>Collembola</taxon>
        <taxon>Entomobryomorpha</taxon>
        <taxon>Isotomoidea</taxon>
        <taxon>Isotomidae</taxon>
        <taxon>Proisotominae</taxon>
        <taxon>Folsomia</taxon>
    </lineage>
</organism>
<evidence type="ECO:0000313" key="2">
    <source>
        <dbReference type="Proteomes" id="UP000198287"/>
    </source>
</evidence>
<reference evidence="1 2" key="1">
    <citation type="submission" date="2015-12" db="EMBL/GenBank/DDBJ databases">
        <title>The genome of Folsomia candida.</title>
        <authorList>
            <person name="Faddeeva A."/>
            <person name="Derks M.F."/>
            <person name="Anvar Y."/>
            <person name="Smit S."/>
            <person name="Van Straalen N."/>
            <person name="Roelofs D."/>
        </authorList>
    </citation>
    <scope>NUCLEOTIDE SEQUENCE [LARGE SCALE GENOMIC DNA]</scope>
    <source>
        <strain evidence="1 2">VU population</strain>
        <tissue evidence="1">Whole body</tissue>
    </source>
</reference>
<dbReference type="InterPro" id="IPR029058">
    <property type="entry name" value="AB_hydrolase_fold"/>
</dbReference>